<dbReference type="Pfam" id="PF16841">
    <property type="entry name" value="CBM60"/>
    <property type="match status" value="1"/>
</dbReference>
<protein>
    <submittedName>
        <fullName evidence="2">Carbohydrate-binding domain-containing protein</fullName>
    </submittedName>
</protein>
<dbReference type="SUPFAM" id="SSF51120">
    <property type="entry name" value="beta-Roll"/>
    <property type="match status" value="1"/>
</dbReference>
<dbReference type="InterPro" id="IPR036514">
    <property type="entry name" value="SGNH_hydro_sf"/>
</dbReference>
<name>A0ABU3MDJ1_9PROT</name>
<keyword evidence="3" id="KW-1185">Reference proteome</keyword>
<dbReference type="Pfam" id="PF00353">
    <property type="entry name" value="HemolysinCabind"/>
    <property type="match status" value="1"/>
</dbReference>
<organism evidence="2 3">
    <name type="scientific">Roseomonas gilardii</name>
    <dbReference type="NCBI Taxonomy" id="257708"/>
    <lineage>
        <taxon>Bacteria</taxon>
        <taxon>Pseudomonadati</taxon>
        <taxon>Pseudomonadota</taxon>
        <taxon>Alphaproteobacteria</taxon>
        <taxon>Acetobacterales</taxon>
        <taxon>Roseomonadaceae</taxon>
        <taxon>Roseomonas</taxon>
    </lineage>
</organism>
<reference evidence="2 3" key="1">
    <citation type="journal article" date="2019" name="Microb. Pathog.">
        <title>Comparison of VITEK 2, MALDI-TOF MS, 16S rRNA gene sequencing, and whole-genome sequencing for identification of Roseomonas mucosa.</title>
        <authorList>
            <person name="Rudolph W.W."/>
            <person name="Gunzer F."/>
            <person name="Trauth M."/>
            <person name="Bunk B."/>
            <person name="Bigge R."/>
            <person name="Schrottner P."/>
        </authorList>
    </citation>
    <scope>NUCLEOTIDE SEQUENCE [LARGE SCALE GENOMIC DNA]</scope>
    <source>
        <strain evidence="2 3">DSM 103800</strain>
    </source>
</reference>
<comment type="caution">
    <text evidence="2">The sequence shown here is derived from an EMBL/GenBank/DDBJ whole genome shotgun (WGS) entry which is preliminary data.</text>
</comment>
<evidence type="ECO:0000259" key="1">
    <source>
        <dbReference type="Pfam" id="PF16841"/>
    </source>
</evidence>
<dbReference type="EMBL" id="JAVVDO010000009">
    <property type="protein sequence ID" value="MDT8330998.1"/>
    <property type="molecule type" value="Genomic_DNA"/>
</dbReference>
<dbReference type="PRINTS" id="PR00313">
    <property type="entry name" value="CABNDNGRPT"/>
</dbReference>
<feature type="domain" description="Carbohydrate binding module xylan-binding" evidence="1">
    <location>
        <begin position="200"/>
        <end position="292"/>
    </location>
</feature>
<proteinExistence type="predicted"/>
<dbReference type="Gene3D" id="3.40.50.1110">
    <property type="entry name" value="SGNH hydrolase"/>
    <property type="match status" value="1"/>
</dbReference>
<evidence type="ECO:0000313" key="2">
    <source>
        <dbReference type="EMBL" id="MDT8330998.1"/>
    </source>
</evidence>
<dbReference type="SUPFAM" id="SSF52266">
    <property type="entry name" value="SGNH hydrolase"/>
    <property type="match status" value="1"/>
</dbReference>
<dbReference type="Gene3D" id="2.60.60.40">
    <property type="match status" value="1"/>
</dbReference>
<gene>
    <name evidence="2" type="ORF">RQ831_08015</name>
</gene>
<sequence length="313" mass="31645">MFCRTPVTLVEMPGITLEDLRDGTHPTDAGYAKIAQYWYGAIMAQYADTGGTPGGTAHAIAGTIQSLTGGGANDLLIGNSGANRLEGGGGNDRLEGGGGADVLVGGAGADQFVIQAAAGSVTIADYNPTQGDVLRFEGIGGLARFSDLAAHASVSNGDTVIDLTGLNAPSVRLVGFTGSLTAASAVVVPLPSAAVAPAHTLTLRMSEAAWQGDAQFTVSLDGTQLGGVYTATVSHAAGAVQDFAFGGDYATGAHTVSIRFLNDAYGGTPQTDRDLYVDAILMDGVQQTKAATAITWNHTVDFAVTVADHAALA</sequence>
<dbReference type="Gene3D" id="2.150.10.10">
    <property type="entry name" value="Serralysin-like metalloprotease, C-terminal"/>
    <property type="match status" value="1"/>
</dbReference>
<evidence type="ECO:0000313" key="3">
    <source>
        <dbReference type="Proteomes" id="UP001258945"/>
    </source>
</evidence>
<dbReference type="Proteomes" id="UP001258945">
    <property type="component" value="Unassembled WGS sequence"/>
</dbReference>
<dbReference type="PROSITE" id="PS00330">
    <property type="entry name" value="HEMOLYSIN_CALCIUM"/>
    <property type="match status" value="1"/>
</dbReference>
<dbReference type="InterPro" id="IPR031768">
    <property type="entry name" value="CBM60_xylan-bd"/>
</dbReference>
<dbReference type="InterPro" id="IPR011049">
    <property type="entry name" value="Serralysin-like_metalloprot_C"/>
</dbReference>
<accession>A0ABU3MDJ1</accession>
<dbReference type="InterPro" id="IPR018511">
    <property type="entry name" value="Hemolysin-typ_Ca-bd_CS"/>
</dbReference>
<dbReference type="InterPro" id="IPR001343">
    <property type="entry name" value="Hemolysn_Ca-bd"/>
</dbReference>
<dbReference type="RefSeq" id="WP_314281616.1">
    <property type="nucleotide sequence ID" value="NZ_JAVVDO010000009.1"/>
</dbReference>